<sequence length="108" mass="12239">MTYAYIPNVIIQMIMTFLTKSVTTMAFIMINMKVIATIIDGTHQMSALSIVSTFKSFSSIIFQAIAGYLIDLYSYQFFFGFLFICATVGLVLCMLYKIPSGNEHRLFD</sequence>
<keyword evidence="1" id="KW-1133">Transmembrane helix</keyword>
<organism evidence="2 3">
    <name type="scientific">[Clostridium] ammoniilyticum</name>
    <dbReference type="NCBI Taxonomy" id="2981784"/>
    <lineage>
        <taxon>Bacteria</taxon>
        <taxon>Bacillati</taxon>
        <taxon>Bacillota</taxon>
        <taxon>Erysipelotrichia</taxon>
        <taxon>Erysipelotrichales</taxon>
        <taxon>Coprobacillaceae</taxon>
        <taxon>Faecalibacillus</taxon>
    </lineage>
</organism>
<dbReference type="SUPFAM" id="SSF103473">
    <property type="entry name" value="MFS general substrate transporter"/>
    <property type="match status" value="1"/>
</dbReference>
<name>A0ABT2STU9_9FIRM</name>
<evidence type="ECO:0000313" key="3">
    <source>
        <dbReference type="Proteomes" id="UP001208364"/>
    </source>
</evidence>
<dbReference type="InterPro" id="IPR036259">
    <property type="entry name" value="MFS_trans_sf"/>
</dbReference>
<feature type="transmembrane region" description="Helical" evidence="1">
    <location>
        <begin position="76"/>
        <end position="96"/>
    </location>
</feature>
<gene>
    <name evidence="2" type="ORF">OCV55_06175</name>
</gene>
<dbReference type="EMBL" id="JAOQJR010000005">
    <property type="protein sequence ID" value="MCU6738264.1"/>
    <property type="molecule type" value="Genomic_DNA"/>
</dbReference>
<dbReference type="RefSeq" id="WP_147580120.1">
    <property type="nucleotide sequence ID" value="NZ_JAOQJR010000005.1"/>
</dbReference>
<evidence type="ECO:0000256" key="1">
    <source>
        <dbReference type="SAM" id="Phobius"/>
    </source>
</evidence>
<evidence type="ECO:0008006" key="4">
    <source>
        <dbReference type="Google" id="ProtNLM"/>
    </source>
</evidence>
<proteinExistence type="predicted"/>
<keyword evidence="1" id="KW-0472">Membrane</keyword>
<feature type="transmembrane region" description="Helical" evidence="1">
    <location>
        <begin position="6"/>
        <end position="30"/>
    </location>
</feature>
<evidence type="ECO:0000313" key="2">
    <source>
        <dbReference type="EMBL" id="MCU6738264.1"/>
    </source>
</evidence>
<keyword evidence="3" id="KW-1185">Reference proteome</keyword>
<protein>
    <recommendedName>
        <fullName evidence="4">Major facilitator superfamily (MFS) profile domain-containing protein</fullName>
    </recommendedName>
</protein>
<reference evidence="2 3" key="1">
    <citation type="journal article" date="2021" name="ISME Commun">
        <title>Automated analysis of genomic sequences facilitates high-throughput and comprehensive description of bacteria.</title>
        <authorList>
            <person name="Hitch T.C.A."/>
        </authorList>
    </citation>
    <scope>NUCLEOTIDE SEQUENCE [LARGE SCALE GENOMIC DNA]</scope>
    <source>
        <strain evidence="2 3">H4_15</strain>
    </source>
</reference>
<comment type="caution">
    <text evidence="2">The sequence shown here is derived from an EMBL/GenBank/DDBJ whole genome shotgun (WGS) entry which is preliminary data.</text>
</comment>
<keyword evidence="1" id="KW-0812">Transmembrane</keyword>
<accession>A0ABT2STU9</accession>
<feature type="transmembrane region" description="Helical" evidence="1">
    <location>
        <begin position="50"/>
        <end position="70"/>
    </location>
</feature>
<dbReference type="Proteomes" id="UP001208364">
    <property type="component" value="Unassembled WGS sequence"/>
</dbReference>
<dbReference type="Gene3D" id="1.20.1250.20">
    <property type="entry name" value="MFS general substrate transporter like domains"/>
    <property type="match status" value="1"/>
</dbReference>